<protein>
    <recommendedName>
        <fullName evidence="7">Anaphase-promoting complex subunit 11</fullName>
    </recommendedName>
</protein>
<evidence type="ECO:0000313" key="5">
    <source>
        <dbReference type="EMBL" id="KAJ5403210.1"/>
    </source>
</evidence>
<evidence type="ECO:0000259" key="3">
    <source>
        <dbReference type="PROSITE" id="PS50089"/>
    </source>
</evidence>
<dbReference type="PROSITE" id="PS50966">
    <property type="entry name" value="ZF_SWIM"/>
    <property type="match status" value="1"/>
</dbReference>
<dbReference type="AlphaFoldDB" id="A0A9X0BB20"/>
<dbReference type="SUPFAM" id="SSF57850">
    <property type="entry name" value="RING/U-box"/>
    <property type="match status" value="1"/>
</dbReference>
<dbReference type="GO" id="GO:0008270">
    <property type="term" value="F:zinc ion binding"/>
    <property type="evidence" value="ECO:0007669"/>
    <property type="project" value="UniProtKB-KW"/>
</dbReference>
<dbReference type="GeneID" id="81366698"/>
<evidence type="ECO:0000259" key="4">
    <source>
        <dbReference type="PROSITE" id="PS50966"/>
    </source>
</evidence>
<dbReference type="EMBL" id="JAPZBU010000005">
    <property type="protein sequence ID" value="KAJ5403210.1"/>
    <property type="molecule type" value="Genomic_DNA"/>
</dbReference>
<gene>
    <name evidence="5" type="ORF">N7509_003081</name>
</gene>
<evidence type="ECO:0008006" key="7">
    <source>
        <dbReference type="Google" id="ProtNLM"/>
    </source>
</evidence>
<dbReference type="OrthoDB" id="2122982at2759"/>
<feature type="compositionally biased region" description="Polar residues" evidence="2">
    <location>
        <begin position="21"/>
        <end position="38"/>
    </location>
</feature>
<dbReference type="InterPro" id="IPR013083">
    <property type="entry name" value="Znf_RING/FYVE/PHD"/>
</dbReference>
<evidence type="ECO:0000313" key="6">
    <source>
        <dbReference type="Proteomes" id="UP001147747"/>
    </source>
</evidence>
<dbReference type="GO" id="GO:0061630">
    <property type="term" value="F:ubiquitin protein ligase activity"/>
    <property type="evidence" value="ECO:0007669"/>
    <property type="project" value="InterPro"/>
</dbReference>
<accession>A0A9X0BB20</accession>
<sequence length="359" mass="39714">MGNSSKVQVPRGNTPARSEGTEGTSSSDLYTIPQQVTTAHPRRVNKPTGSGSVHKVPKKRVIEDTSLHQPRAAVPVIDLTGDTSSPQKKVKKRATNIEASVSPIASPPERRLRRWRAHPPVSYLERLDRIQQTRMFIVGYEIGGTEEVPEISFDVVGSTGNLYKTTIKQDPYCDCPDGAKGNQCKHICYVLVHALKAPAHLQYQLAFLSLELCEILRGSSLSLTRPAPSAEENNGNRKPVDGDCPICFQEMIEATEKIVWCKAACGNNLHRQCFDQWAAASRTSSSAGIRCVYCRSPWKSDAADVNIPSIRKNSANVGPEGYVNMASEFGLSTERDWSVYSRFSTARPSSSSWYRNRWS</sequence>
<keyword evidence="6" id="KW-1185">Reference proteome</keyword>
<dbReference type="InterPro" id="IPR007527">
    <property type="entry name" value="Znf_SWIM"/>
</dbReference>
<proteinExistence type="predicted"/>
<name>A0A9X0BB20_9EURO</name>
<feature type="region of interest" description="Disordered" evidence="2">
    <location>
        <begin position="78"/>
        <end position="97"/>
    </location>
</feature>
<feature type="region of interest" description="Disordered" evidence="2">
    <location>
        <begin position="1"/>
        <end position="55"/>
    </location>
</feature>
<dbReference type="Gene3D" id="3.30.40.10">
    <property type="entry name" value="Zinc/RING finger domain, C3HC4 (zinc finger)"/>
    <property type="match status" value="1"/>
</dbReference>
<evidence type="ECO:0000256" key="1">
    <source>
        <dbReference type="PROSITE-ProRule" id="PRU00175"/>
    </source>
</evidence>
<keyword evidence="1" id="KW-0479">Metal-binding</keyword>
<dbReference type="PROSITE" id="PS50089">
    <property type="entry name" value="ZF_RING_2"/>
    <property type="match status" value="1"/>
</dbReference>
<dbReference type="CDD" id="cd16494">
    <property type="entry name" value="RING-CH-C4HC3_ZSWM2"/>
    <property type="match status" value="1"/>
</dbReference>
<reference evidence="5" key="1">
    <citation type="submission" date="2022-12" db="EMBL/GenBank/DDBJ databases">
        <authorList>
            <person name="Petersen C."/>
        </authorList>
    </citation>
    <scope>NUCLEOTIDE SEQUENCE</scope>
    <source>
        <strain evidence="5">IBT 29677</strain>
    </source>
</reference>
<reference evidence="5" key="2">
    <citation type="journal article" date="2023" name="IMA Fungus">
        <title>Comparative genomic study of the Penicillium genus elucidates a diverse pangenome and 15 lateral gene transfer events.</title>
        <authorList>
            <person name="Petersen C."/>
            <person name="Sorensen T."/>
            <person name="Nielsen M.R."/>
            <person name="Sondergaard T.E."/>
            <person name="Sorensen J.L."/>
            <person name="Fitzpatrick D.A."/>
            <person name="Frisvad J.C."/>
            <person name="Nielsen K.L."/>
        </authorList>
    </citation>
    <scope>NUCLEOTIDE SEQUENCE</scope>
    <source>
        <strain evidence="5">IBT 29677</strain>
    </source>
</reference>
<dbReference type="Proteomes" id="UP001147747">
    <property type="component" value="Unassembled WGS sequence"/>
</dbReference>
<dbReference type="RefSeq" id="XP_056490452.1">
    <property type="nucleotide sequence ID" value="XM_056627718.1"/>
</dbReference>
<organism evidence="5 6">
    <name type="scientific">Penicillium cosmopolitanum</name>
    <dbReference type="NCBI Taxonomy" id="1131564"/>
    <lineage>
        <taxon>Eukaryota</taxon>
        <taxon>Fungi</taxon>
        <taxon>Dikarya</taxon>
        <taxon>Ascomycota</taxon>
        <taxon>Pezizomycotina</taxon>
        <taxon>Eurotiomycetes</taxon>
        <taxon>Eurotiomycetidae</taxon>
        <taxon>Eurotiales</taxon>
        <taxon>Aspergillaceae</taxon>
        <taxon>Penicillium</taxon>
    </lineage>
</organism>
<evidence type="ECO:0000256" key="2">
    <source>
        <dbReference type="SAM" id="MobiDB-lite"/>
    </source>
</evidence>
<dbReference type="PANTHER" id="PTHR21540">
    <property type="entry name" value="RING FINGER AND SWIM DOMAIN-CONTAINING PROTEIN 2"/>
    <property type="match status" value="1"/>
</dbReference>
<dbReference type="InterPro" id="IPR039903">
    <property type="entry name" value="Zswim2"/>
</dbReference>
<keyword evidence="1" id="KW-0862">Zinc</keyword>
<comment type="caution">
    <text evidence="5">The sequence shown here is derived from an EMBL/GenBank/DDBJ whole genome shotgun (WGS) entry which is preliminary data.</text>
</comment>
<feature type="domain" description="RING-type" evidence="3">
    <location>
        <begin position="244"/>
        <end position="295"/>
    </location>
</feature>
<dbReference type="Pfam" id="PF13639">
    <property type="entry name" value="zf-RING_2"/>
    <property type="match status" value="1"/>
</dbReference>
<keyword evidence="1" id="KW-0863">Zinc-finger</keyword>
<dbReference type="InterPro" id="IPR001841">
    <property type="entry name" value="Znf_RING"/>
</dbReference>
<feature type="domain" description="SWIM-type" evidence="4">
    <location>
        <begin position="163"/>
        <end position="195"/>
    </location>
</feature>
<dbReference type="PANTHER" id="PTHR21540:SF0">
    <property type="entry name" value="PHD FAMILY PROTEIN"/>
    <property type="match status" value="1"/>
</dbReference>